<dbReference type="NCBIfam" id="NF038261">
    <property type="entry name" value="rhodoquin_RquA"/>
    <property type="match status" value="1"/>
</dbReference>
<keyword evidence="3" id="KW-0808">Transferase</keyword>
<dbReference type="EMBL" id="CAADHB010000006">
    <property type="protein sequence ID" value="VFK78073.1"/>
    <property type="molecule type" value="Genomic_DNA"/>
</dbReference>
<accession>A0A450YDI6</accession>
<organism evidence="3">
    <name type="scientific">Candidatus Kentrum sp. SD</name>
    <dbReference type="NCBI Taxonomy" id="2126332"/>
    <lineage>
        <taxon>Bacteria</taxon>
        <taxon>Pseudomonadati</taxon>
        <taxon>Pseudomonadota</taxon>
        <taxon>Gammaproteobacteria</taxon>
        <taxon>Candidatus Kentrum</taxon>
    </lineage>
</organism>
<proteinExistence type="predicted"/>
<reference evidence="3" key="1">
    <citation type="submission" date="2019-02" db="EMBL/GenBank/DDBJ databases">
        <authorList>
            <person name="Gruber-Vodicka R. H."/>
            <person name="Seah K. B. B."/>
        </authorList>
    </citation>
    <scope>NUCLEOTIDE SEQUENCE</scope>
    <source>
        <strain evidence="4">BECK_S127</strain>
        <strain evidence="3">BECK_S1320</strain>
        <strain evidence="2">BECK_S1321</strain>
    </source>
</reference>
<name>A0A450YDI6_9GAMM</name>
<evidence type="ECO:0000313" key="3">
    <source>
        <dbReference type="EMBL" id="VFK39607.1"/>
    </source>
</evidence>
<sequence length="260" mass="30023">MDNNAIVDPIVDMNRKNATSAYASSAYKDIDTLHTSEQIPIPNYLQDVYWWAYLHPNAVRFFERQWIVNLILWGNSASLRDAAIKEMGVPIQGHNLQIACVYGNFSQQVAMRLAPDSCFDIVDVAPVQLENTRAKVKGYPNVALHHQDSTNLHFQDASYDNVVVFFLLHEQPAEVRARTIREALRVVKPEGKVIFVDYHRPHWGNPFRYLMVPILATLEPFALDLWKNEIVDWIPKEQRPAKIHKETFFSGLYQKVVMTF</sequence>
<evidence type="ECO:0000259" key="1">
    <source>
        <dbReference type="Pfam" id="PF13649"/>
    </source>
</evidence>
<dbReference type="EMBL" id="CAADFU010000003">
    <property type="protein sequence ID" value="VFK39607.1"/>
    <property type="molecule type" value="Genomic_DNA"/>
</dbReference>
<keyword evidence="3" id="KW-0489">Methyltransferase</keyword>
<dbReference type="InterPro" id="IPR029063">
    <property type="entry name" value="SAM-dependent_MTases_sf"/>
</dbReference>
<dbReference type="EMBL" id="CAADFR010000003">
    <property type="protein sequence ID" value="VFK36593.1"/>
    <property type="molecule type" value="Genomic_DNA"/>
</dbReference>
<dbReference type="GO" id="GO:0032259">
    <property type="term" value="P:methylation"/>
    <property type="evidence" value="ECO:0007669"/>
    <property type="project" value="UniProtKB-KW"/>
</dbReference>
<evidence type="ECO:0000313" key="2">
    <source>
        <dbReference type="EMBL" id="VFK36593.1"/>
    </source>
</evidence>
<dbReference type="Gene3D" id="3.40.50.150">
    <property type="entry name" value="Vaccinia Virus protein VP39"/>
    <property type="match status" value="1"/>
</dbReference>
<dbReference type="GO" id="GO:0008168">
    <property type="term" value="F:methyltransferase activity"/>
    <property type="evidence" value="ECO:0007669"/>
    <property type="project" value="UniProtKB-KW"/>
</dbReference>
<keyword evidence="3" id="KW-0830">Ubiquinone</keyword>
<dbReference type="InterPro" id="IPR041698">
    <property type="entry name" value="Methyltransf_25"/>
</dbReference>
<dbReference type="CDD" id="cd02440">
    <property type="entry name" value="AdoMet_MTases"/>
    <property type="match status" value="1"/>
</dbReference>
<dbReference type="Pfam" id="PF13649">
    <property type="entry name" value="Methyltransf_25"/>
    <property type="match status" value="1"/>
</dbReference>
<protein>
    <submittedName>
        <fullName evidence="3">Ubiquinone/menaquinone biosynthesis C-methylase UbiE</fullName>
    </submittedName>
</protein>
<evidence type="ECO:0000313" key="4">
    <source>
        <dbReference type="EMBL" id="VFK78073.1"/>
    </source>
</evidence>
<dbReference type="AlphaFoldDB" id="A0A450YDI6"/>
<gene>
    <name evidence="4" type="ORF">BECKSD772D_GA0070982_100628</name>
    <name evidence="3" type="ORF">BECKSD772E_GA0070983_100345</name>
    <name evidence="2" type="ORF">BECKSD772F_GA0070984_100330</name>
</gene>
<dbReference type="SUPFAM" id="SSF53335">
    <property type="entry name" value="S-adenosyl-L-methionine-dependent methyltransferases"/>
    <property type="match status" value="1"/>
</dbReference>
<feature type="domain" description="Methyltransferase" evidence="1">
    <location>
        <begin position="96"/>
        <end position="191"/>
    </location>
</feature>